<evidence type="ECO:0000313" key="1">
    <source>
        <dbReference type="EMBL" id="KAF9745266.1"/>
    </source>
</evidence>
<gene>
    <name evidence="1" type="ORF">IM811_004888</name>
</gene>
<name>A0A8H7K8K8_BIOOC</name>
<evidence type="ECO:0000313" key="2">
    <source>
        <dbReference type="Proteomes" id="UP000616885"/>
    </source>
</evidence>
<reference evidence="1" key="1">
    <citation type="submission" date="2020-10" db="EMBL/GenBank/DDBJ databases">
        <title>High-Quality Genome Resource of Clonostachys rosea strain S41 by Oxford Nanopore Long-Read Sequencing.</title>
        <authorList>
            <person name="Wang H."/>
        </authorList>
    </citation>
    <scope>NUCLEOTIDE SEQUENCE</scope>
    <source>
        <strain evidence="1">S41</strain>
    </source>
</reference>
<dbReference type="AlphaFoldDB" id="A0A8H7K8K8"/>
<proteinExistence type="predicted"/>
<protein>
    <recommendedName>
        <fullName evidence="3">F-box domain-containing protein</fullName>
    </recommendedName>
</protein>
<dbReference type="EMBL" id="JADCTT010000013">
    <property type="protein sequence ID" value="KAF9745266.1"/>
    <property type="molecule type" value="Genomic_DNA"/>
</dbReference>
<sequence length="559" mass="64722">MGPATLLNIPTEIQTKILSYLVTSFGPTSSIQAVLRTCRQLYAVALPVSVSVFRNTPAYPKDQGPCSRARNIKFLRLILVNKPWLAKHVDTVIFGRFSTVEGQANYVENWVNDSYLVSDLELGIFQYHIEYILGQLPTTLGWSNQWTYDLQIGSSDAQVALILLVCPNIRTLLYEMPRISYHLGRLLNFTRIMSNSSYYFGSEWINEEYPEMIIPLRNVQDVYHETLDEQGYHSFYNETPSLFGFPRLRFYECIGAQGTSRAAARFIEMPPRSSSVEEIILHWSWSTADMLQNMLGACKALKKLELSHRSTNSSANMMMPRDILDAISPHANTLEQLYLNLEDYLDKKWDWTGQPERLYMGTGLRHMHALKRLTIGMQELTGMLASKPWNCNQIEAIHQVPLRVEEAPRIVDCLPDSLEYLMIHSCGGKPIIYQIQELVHAMAQGHRLNNLRYLGMIFHDWRSDFDEVTDYLAEFPDFEKDMQIIEIQNCVEVDIGKQSITGYHHDLLSTFRESSDRPSNIMSRIYAQNYRNFYLKRRMNPRYMNGEYGYETVLDPFEQ</sequence>
<organism evidence="1 2">
    <name type="scientific">Bionectria ochroleuca</name>
    <name type="common">Gliocladium roseum</name>
    <dbReference type="NCBI Taxonomy" id="29856"/>
    <lineage>
        <taxon>Eukaryota</taxon>
        <taxon>Fungi</taxon>
        <taxon>Dikarya</taxon>
        <taxon>Ascomycota</taxon>
        <taxon>Pezizomycotina</taxon>
        <taxon>Sordariomycetes</taxon>
        <taxon>Hypocreomycetidae</taxon>
        <taxon>Hypocreales</taxon>
        <taxon>Bionectriaceae</taxon>
        <taxon>Clonostachys</taxon>
    </lineage>
</organism>
<comment type="caution">
    <text evidence="1">The sequence shown here is derived from an EMBL/GenBank/DDBJ whole genome shotgun (WGS) entry which is preliminary data.</text>
</comment>
<dbReference type="Proteomes" id="UP000616885">
    <property type="component" value="Unassembled WGS sequence"/>
</dbReference>
<accession>A0A8H7K8K8</accession>
<evidence type="ECO:0008006" key="3">
    <source>
        <dbReference type="Google" id="ProtNLM"/>
    </source>
</evidence>